<sequence>MAELGLPMAVGSAAVQAWMDMGTEAVRFVCDRLQQDIKTQQAMLACTSLEEIRKVQVEFFTAAQDQYAAEAGKMLNLMGKAAAGGLTALPKARRYDDVPL</sequence>
<gene>
    <name evidence="2" type="ORF">JI744_18990</name>
</gene>
<dbReference type="RefSeq" id="WP_202662755.1">
    <property type="nucleotide sequence ID" value="NZ_JAESVP010000018.1"/>
</dbReference>
<proteinExistence type="predicted"/>
<organism evidence="2 3">
    <name type="scientific">Fuscibacter oryzae</name>
    <dbReference type="NCBI Taxonomy" id="2803939"/>
    <lineage>
        <taxon>Bacteria</taxon>
        <taxon>Pseudomonadati</taxon>
        <taxon>Pseudomonadota</taxon>
        <taxon>Alphaproteobacteria</taxon>
        <taxon>Rhodobacterales</taxon>
        <taxon>Paracoccaceae</taxon>
        <taxon>Fuscibacter</taxon>
    </lineage>
</organism>
<name>A0A8J7SXN9_9RHOB</name>
<evidence type="ECO:0000313" key="3">
    <source>
        <dbReference type="Proteomes" id="UP000619033"/>
    </source>
</evidence>
<evidence type="ECO:0000259" key="1">
    <source>
        <dbReference type="Pfam" id="PF09361"/>
    </source>
</evidence>
<accession>A0A8J7SXN9</accession>
<reference evidence="2" key="1">
    <citation type="submission" date="2021-01" db="EMBL/GenBank/DDBJ databases">
        <title>Genome seq and assembly of Tabrizicola sp. KVB23.</title>
        <authorList>
            <person name="Chhetri G."/>
        </authorList>
    </citation>
    <scope>NUCLEOTIDE SEQUENCE</scope>
    <source>
        <strain evidence="2">KVB23</strain>
    </source>
</reference>
<keyword evidence="3" id="KW-1185">Reference proteome</keyword>
<dbReference type="EMBL" id="JAESVP010000018">
    <property type="protein sequence ID" value="MBL4930189.1"/>
    <property type="molecule type" value="Genomic_DNA"/>
</dbReference>
<dbReference type="Pfam" id="PF09361">
    <property type="entry name" value="Phasin_2"/>
    <property type="match status" value="1"/>
</dbReference>
<evidence type="ECO:0000313" key="2">
    <source>
        <dbReference type="EMBL" id="MBL4930189.1"/>
    </source>
</evidence>
<dbReference type="Proteomes" id="UP000619033">
    <property type="component" value="Unassembled WGS sequence"/>
</dbReference>
<dbReference type="AlphaFoldDB" id="A0A8J7SXN9"/>
<feature type="domain" description="Phasin" evidence="1">
    <location>
        <begin position="8"/>
        <end position="83"/>
    </location>
</feature>
<comment type="caution">
    <text evidence="2">The sequence shown here is derived from an EMBL/GenBank/DDBJ whole genome shotgun (WGS) entry which is preliminary data.</text>
</comment>
<protein>
    <submittedName>
        <fullName evidence="2">Phasin family protein</fullName>
    </submittedName>
</protein>
<dbReference type="InterPro" id="IPR018968">
    <property type="entry name" value="Phasin"/>
</dbReference>